<evidence type="ECO:0000256" key="2">
    <source>
        <dbReference type="ARBA" id="ARBA00023136"/>
    </source>
</evidence>
<dbReference type="eggNOG" id="COG2885">
    <property type="taxonomic scope" value="Bacteria"/>
</dbReference>
<feature type="transmembrane region" description="Helical" evidence="5">
    <location>
        <begin position="40"/>
        <end position="58"/>
    </location>
</feature>
<protein>
    <submittedName>
        <fullName evidence="7">Peptidoglycan-binding lipoprotein ion transport porin, OmpA family</fullName>
    </submittedName>
</protein>
<dbReference type="KEGG" id="ptq:P700755_003947"/>
<dbReference type="InterPro" id="IPR006664">
    <property type="entry name" value="OMP_bac"/>
</dbReference>
<keyword evidence="7" id="KW-0449">Lipoprotein</keyword>
<evidence type="ECO:0000256" key="4">
    <source>
        <dbReference type="PROSITE-ProRule" id="PRU00473"/>
    </source>
</evidence>
<dbReference type="GO" id="GO:0009279">
    <property type="term" value="C:cell outer membrane"/>
    <property type="evidence" value="ECO:0007669"/>
    <property type="project" value="UniProtKB-SubCell"/>
</dbReference>
<name>K4IL71_PSYTT</name>
<dbReference type="CDD" id="cd07185">
    <property type="entry name" value="OmpA_C-like"/>
    <property type="match status" value="1"/>
</dbReference>
<gene>
    <name evidence="7" type="ordered locus">P700755_003947</name>
</gene>
<organism evidence="7 8">
    <name type="scientific">Psychroflexus torquis (strain ATCC 700755 / CIP 106069 / ACAM 623)</name>
    <dbReference type="NCBI Taxonomy" id="313595"/>
    <lineage>
        <taxon>Bacteria</taxon>
        <taxon>Pseudomonadati</taxon>
        <taxon>Bacteroidota</taxon>
        <taxon>Flavobacteriia</taxon>
        <taxon>Flavobacteriales</taxon>
        <taxon>Flavobacteriaceae</taxon>
        <taxon>Psychroflexus</taxon>
    </lineage>
</organism>
<dbReference type="InterPro" id="IPR036737">
    <property type="entry name" value="OmpA-like_sf"/>
</dbReference>
<dbReference type="RefSeq" id="WP_015026051.1">
    <property type="nucleotide sequence ID" value="NC_018721.1"/>
</dbReference>
<dbReference type="Proteomes" id="UP000008514">
    <property type="component" value="Chromosome"/>
</dbReference>
<dbReference type="PRINTS" id="PR01021">
    <property type="entry name" value="OMPADOMAIN"/>
</dbReference>
<dbReference type="OrthoDB" id="9763897at2"/>
<feature type="domain" description="OmpA-like" evidence="6">
    <location>
        <begin position="117"/>
        <end position="234"/>
    </location>
</feature>
<evidence type="ECO:0000313" key="8">
    <source>
        <dbReference type="Proteomes" id="UP000008514"/>
    </source>
</evidence>
<keyword evidence="8" id="KW-1185">Reference proteome</keyword>
<dbReference type="InterPro" id="IPR006665">
    <property type="entry name" value="OmpA-like"/>
</dbReference>
<dbReference type="AlphaFoldDB" id="K4IL71"/>
<keyword evidence="3" id="KW-0998">Cell outer membrane</keyword>
<accession>K4IL71</accession>
<dbReference type="HOGENOM" id="CLU_1154769_0_0_10"/>
<keyword evidence="2 4" id="KW-0472">Membrane</keyword>
<evidence type="ECO:0000313" key="7">
    <source>
        <dbReference type="EMBL" id="AFU70518.1"/>
    </source>
</evidence>
<dbReference type="SUPFAM" id="SSF103088">
    <property type="entry name" value="OmpA-like"/>
    <property type="match status" value="1"/>
</dbReference>
<dbReference type="STRING" id="313595.P700755_003947"/>
<evidence type="ECO:0000256" key="3">
    <source>
        <dbReference type="ARBA" id="ARBA00023237"/>
    </source>
</evidence>
<evidence type="ECO:0000256" key="1">
    <source>
        <dbReference type="ARBA" id="ARBA00004442"/>
    </source>
</evidence>
<dbReference type="PROSITE" id="PS51123">
    <property type="entry name" value="OMPA_2"/>
    <property type="match status" value="1"/>
</dbReference>
<dbReference type="InterPro" id="IPR050330">
    <property type="entry name" value="Bact_OuterMem_StrucFunc"/>
</dbReference>
<sequence>MENNTIKCEKCNQLLSTGNFENDEIKICKECLKKSKRKRFLLWSALLIVLLGVVGIYFSNGYKQVPKSTFEGIIDKDTLQLKQEVVKIEDTSNPEIASKIDKIGESITNIESFKRILQEKKQLTPIGLMFTIDSKMINKSDFVLLDFYIEQYQALNKGYLLIEGYTCDLGTKSHNLELSERRNYSVEKYLIAKGIPSSKIKTKSYGEKFFERRPIIEESRIENRRVNLSIIESKK</sequence>
<keyword evidence="5" id="KW-0812">Transmembrane</keyword>
<evidence type="ECO:0000256" key="5">
    <source>
        <dbReference type="SAM" id="Phobius"/>
    </source>
</evidence>
<proteinExistence type="predicted"/>
<keyword evidence="5" id="KW-1133">Transmembrane helix</keyword>
<comment type="subcellular location">
    <subcellularLocation>
        <location evidence="1">Cell outer membrane</location>
    </subcellularLocation>
</comment>
<dbReference type="Pfam" id="PF00691">
    <property type="entry name" value="OmpA"/>
    <property type="match status" value="1"/>
</dbReference>
<dbReference type="Gene3D" id="3.30.1330.60">
    <property type="entry name" value="OmpA-like domain"/>
    <property type="match status" value="1"/>
</dbReference>
<dbReference type="PANTHER" id="PTHR30329">
    <property type="entry name" value="STATOR ELEMENT OF FLAGELLAR MOTOR COMPLEX"/>
    <property type="match status" value="1"/>
</dbReference>
<dbReference type="EMBL" id="CP003879">
    <property type="protein sequence ID" value="AFU70518.1"/>
    <property type="molecule type" value="Genomic_DNA"/>
</dbReference>
<reference evidence="7" key="1">
    <citation type="submission" date="2006-03" db="EMBL/GenBank/DDBJ databases">
        <authorList>
            <person name="Bowman J."/>
            <person name="Ferriera S."/>
            <person name="Johnson J."/>
            <person name="Kravitz S."/>
            <person name="Halpern A."/>
            <person name="Remington K."/>
            <person name="Beeson K."/>
            <person name="Tran B."/>
            <person name="Rogers Y.-H."/>
            <person name="Friedman R."/>
            <person name="Venter J.C."/>
        </authorList>
    </citation>
    <scope>NUCLEOTIDE SEQUENCE [LARGE SCALE GENOMIC DNA]</scope>
    <source>
        <strain evidence="7">ATCC 700755</strain>
    </source>
</reference>
<dbReference type="PANTHER" id="PTHR30329:SF21">
    <property type="entry name" value="LIPOPROTEIN YIAD-RELATED"/>
    <property type="match status" value="1"/>
</dbReference>
<reference evidence="7" key="2">
    <citation type="submission" date="2012-09" db="EMBL/GenBank/DDBJ databases">
        <title>The complete sequence of Psychroflexus torquis an extreme psychrophile from sea-ice that is stimulated by light.</title>
        <authorList>
            <person name="Feng S."/>
            <person name="Powell S.M."/>
            <person name="Bowman J.P."/>
        </authorList>
    </citation>
    <scope>NUCLEOTIDE SEQUENCE [LARGE SCALE GENOMIC DNA]</scope>
    <source>
        <strain evidence="7">ATCC 700755</strain>
    </source>
</reference>
<evidence type="ECO:0000259" key="6">
    <source>
        <dbReference type="PROSITE" id="PS51123"/>
    </source>
</evidence>